<keyword evidence="5" id="KW-0234">DNA repair</keyword>
<dbReference type="Proteomes" id="UP000703661">
    <property type="component" value="Unassembled WGS sequence"/>
</dbReference>
<dbReference type="SUPFAM" id="SSF52113">
    <property type="entry name" value="BRCT domain"/>
    <property type="match status" value="1"/>
</dbReference>
<accession>A0A9P6N1R3</accession>
<dbReference type="Gene3D" id="3.40.50.10190">
    <property type="entry name" value="BRCT domain"/>
    <property type="match status" value="1"/>
</dbReference>
<evidence type="ECO:0000259" key="9">
    <source>
        <dbReference type="PROSITE" id="PS50006"/>
    </source>
</evidence>
<feature type="region of interest" description="Disordered" evidence="8">
    <location>
        <begin position="503"/>
        <end position="538"/>
    </location>
</feature>
<evidence type="ECO:0000256" key="7">
    <source>
        <dbReference type="ARBA" id="ARBA00044757"/>
    </source>
</evidence>
<keyword evidence="4" id="KW-0227">DNA damage</keyword>
<comment type="caution">
    <text evidence="10">The sequence shown here is derived from an EMBL/GenBank/DDBJ whole genome shotgun (WGS) entry which is preliminary data.</text>
</comment>
<evidence type="ECO:0000256" key="6">
    <source>
        <dbReference type="ARBA" id="ARBA00023242"/>
    </source>
</evidence>
<dbReference type="InterPro" id="IPR036420">
    <property type="entry name" value="BRCT_dom_sf"/>
</dbReference>
<evidence type="ECO:0000313" key="11">
    <source>
        <dbReference type="Proteomes" id="UP000703661"/>
    </source>
</evidence>
<dbReference type="InterPro" id="IPR043014">
    <property type="entry name" value="Nibrin_BRCT2_sf"/>
</dbReference>
<dbReference type="Pfam" id="PF00498">
    <property type="entry name" value="FHA"/>
    <property type="match status" value="1"/>
</dbReference>
<dbReference type="EMBL" id="JAAAID010000189">
    <property type="protein sequence ID" value="KAG0020904.1"/>
    <property type="molecule type" value="Genomic_DNA"/>
</dbReference>
<evidence type="ECO:0000313" key="10">
    <source>
        <dbReference type="EMBL" id="KAG0020904.1"/>
    </source>
</evidence>
<dbReference type="GO" id="GO:0007095">
    <property type="term" value="P:mitotic G2 DNA damage checkpoint signaling"/>
    <property type="evidence" value="ECO:0007669"/>
    <property type="project" value="InterPro"/>
</dbReference>
<feature type="compositionally biased region" description="Polar residues" evidence="8">
    <location>
        <begin position="813"/>
        <end position="830"/>
    </location>
</feature>
<gene>
    <name evidence="10" type="ORF">BGZ80_003375</name>
</gene>
<reference evidence="10" key="1">
    <citation type="journal article" date="2020" name="Fungal Divers.">
        <title>Resolving the Mortierellaceae phylogeny through synthesis of multi-gene phylogenetics and phylogenomics.</title>
        <authorList>
            <person name="Vandepol N."/>
            <person name="Liber J."/>
            <person name="Desiro A."/>
            <person name="Na H."/>
            <person name="Kennedy M."/>
            <person name="Barry K."/>
            <person name="Grigoriev I.V."/>
            <person name="Miller A.N."/>
            <person name="O'Donnell K."/>
            <person name="Stajich J.E."/>
            <person name="Bonito G."/>
        </authorList>
    </citation>
    <scope>NUCLEOTIDE SEQUENCE</scope>
    <source>
        <strain evidence="10">NRRL 2769</strain>
    </source>
</reference>
<keyword evidence="11" id="KW-1185">Reference proteome</keyword>
<dbReference type="GO" id="GO:0003684">
    <property type="term" value="F:damaged DNA binding"/>
    <property type="evidence" value="ECO:0007669"/>
    <property type="project" value="TreeGrafter"/>
</dbReference>
<dbReference type="AlphaFoldDB" id="A0A9P6N1R3"/>
<dbReference type="SUPFAM" id="SSF49879">
    <property type="entry name" value="SMAD/FHA domain"/>
    <property type="match status" value="1"/>
</dbReference>
<feature type="compositionally biased region" description="Basic and acidic residues" evidence="8">
    <location>
        <begin position="664"/>
        <end position="674"/>
    </location>
</feature>
<evidence type="ECO:0000256" key="5">
    <source>
        <dbReference type="ARBA" id="ARBA00023204"/>
    </source>
</evidence>
<evidence type="ECO:0000256" key="2">
    <source>
        <dbReference type="ARBA" id="ARBA00004286"/>
    </source>
</evidence>
<comment type="subcellular location">
    <subcellularLocation>
        <location evidence="2">Chromosome</location>
    </subcellularLocation>
    <subcellularLocation>
        <location evidence="1">Nucleus</location>
    </subcellularLocation>
</comment>
<name>A0A9P6N1R3_9FUNG</name>
<feature type="region of interest" description="Disordered" evidence="8">
    <location>
        <begin position="618"/>
        <end position="638"/>
    </location>
</feature>
<comment type="similarity">
    <text evidence="7">Belongs to the Nibrin family.</text>
</comment>
<dbReference type="GO" id="GO:0005694">
    <property type="term" value="C:chromosome"/>
    <property type="evidence" value="ECO:0007669"/>
    <property type="project" value="UniProtKB-SubCell"/>
</dbReference>
<dbReference type="Pfam" id="PF16508">
    <property type="entry name" value="NIBRIN_BRCT_II"/>
    <property type="match status" value="1"/>
</dbReference>
<keyword evidence="3" id="KW-0158">Chromosome</keyword>
<dbReference type="GO" id="GO:0000724">
    <property type="term" value="P:double-strand break repair via homologous recombination"/>
    <property type="evidence" value="ECO:0007669"/>
    <property type="project" value="TreeGrafter"/>
</dbReference>
<sequence>MPNVWLSYVSNGKACLSVAAVGDDTKCRGEHVDNGRDDTIGEYVSGSGLGAPSGEYQSATRFGVSANSPGENRGRAAIRATRAGGREDLSGVGLGFPNVELNLADDDNGTIDEVGGTAQDIVRADSVESFSRVDIKRILKSSSGLRIWLKPEVTLTVGRQISGNLGIGDISVGRRHVAITMAKPTMQSVRVQGEHTKLFIRDLSSKYGVFVNGKRIEPAKDVEVIIEENQTWAKQDKRYVAGRGYGGFVTIVIGEKTSFRLERVDWSLCSQGLTALAKVGIVSTAAEIDCKVEEAWTPGVSTHLVVGKSKRSEKLSLALAEGGHLVNVAWLKAVETSFKESWDSKGQKDARTMETDFPASVPDAFEISNVQWTPNALRRSLLSDYCFISVANVKYKGLSQVIRCAGGNWKKIDAIDALKSINECLVATVMPVFLYPHGEDDVAKVYSQLDTVLSKMGYRWVHEDEIGMAILYASTDIYCNPKYLDPLPTLEAMASLQSSQFMPSQYSGRPDTQLSISAPSTLSRSGLTAGGDKDDPQIIDDDTEVIEASFGLSQLMLPPRKSVKPALANPANANETTVPRVSGLASGAKPVKKKAKIDRMAMFLDGLDDDSIVDLNPVEPTDSLEASRNIVPSSIPTPVSVLATDPVQGHSVPPSRSAALNLATEKETVSEKGAKTKGSNNSEGEPRLGAPPSNRKAPKVITNKASPQELTAADESLDKGLSQEKSSQRPASFSTIGARKKIIPFDGVKEDMLALKLDVKVGRQKESIDEKERLRKLEVQRQQEKSKDAAGKLMQSEWSERLVINSKRRKLSEIQSASQIPPGSQASSDGCPTDVQVLSEVDQKNWPERWKNLPNFKIQDSADSVLHEKWKNVPNFKTFRKVRYRDKNTKLGALPHKE</sequence>
<dbReference type="PROSITE" id="PS50006">
    <property type="entry name" value="FHA_DOMAIN"/>
    <property type="match status" value="1"/>
</dbReference>
<feature type="compositionally biased region" description="Polar residues" evidence="8">
    <location>
        <begin position="723"/>
        <end position="733"/>
    </location>
</feature>
<evidence type="ECO:0000256" key="8">
    <source>
        <dbReference type="SAM" id="MobiDB-lite"/>
    </source>
</evidence>
<feature type="compositionally biased region" description="Polar residues" evidence="8">
    <location>
        <begin position="624"/>
        <end position="637"/>
    </location>
</feature>
<evidence type="ECO:0000256" key="1">
    <source>
        <dbReference type="ARBA" id="ARBA00004123"/>
    </source>
</evidence>
<dbReference type="PANTHER" id="PTHR12162:SF0">
    <property type="entry name" value="NIBRIN"/>
    <property type="match status" value="1"/>
</dbReference>
<dbReference type="PANTHER" id="PTHR12162">
    <property type="entry name" value="NIBRIN-RELATED"/>
    <property type="match status" value="1"/>
</dbReference>
<dbReference type="CDD" id="cd17741">
    <property type="entry name" value="BRCT_nibrin"/>
    <property type="match status" value="1"/>
</dbReference>
<protein>
    <recommendedName>
        <fullName evidence="9">FHA domain-containing protein</fullName>
    </recommendedName>
</protein>
<dbReference type="GO" id="GO:0030870">
    <property type="term" value="C:Mre11 complex"/>
    <property type="evidence" value="ECO:0007669"/>
    <property type="project" value="InterPro"/>
</dbReference>
<feature type="region of interest" description="Disordered" evidence="8">
    <location>
        <begin position="664"/>
        <end position="733"/>
    </location>
</feature>
<dbReference type="SMART" id="SM00240">
    <property type="entry name" value="FHA"/>
    <property type="match status" value="1"/>
</dbReference>
<proteinExistence type="inferred from homology"/>
<dbReference type="Gene3D" id="2.60.200.20">
    <property type="match status" value="1"/>
</dbReference>
<feature type="region of interest" description="Disordered" evidence="8">
    <location>
        <begin position="812"/>
        <end position="838"/>
    </location>
</feature>
<dbReference type="InterPro" id="IPR000253">
    <property type="entry name" value="FHA_dom"/>
</dbReference>
<feature type="domain" description="FHA" evidence="9">
    <location>
        <begin position="155"/>
        <end position="216"/>
    </location>
</feature>
<feature type="region of interest" description="Disordered" evidence="8">
    <location>
        <begin position="567"/>
        <end position="591"/>
    </location>
</feature>
<keyword evidence="6" id="KW-0539">Nucleus</keyword>
<evidence type="ECO:0000256" key="3">
    <source>
        <dbReference type="ARBA" id="ARBA00022454"/>
    </source>
</evidence>
<feature type="compositionally biased region" description="Polar residues" evidence="8">
    <location>
        <begin position="503"/>
        <end position="526"/>
    </location>
</feature>
<dbReference type="InterPro" id="IPR008984">
    <property type="entry name" value="SMAD_FHA_dom_sf"/>
</dbReference>
<dbReference type="InterPro" id="IPR040227">
    <property type="entry name" value="Nibrin-rel"/>
</dbReference>
<organism evidence="10 11">
    <name type="scientific">Entomortierella chlamydospora</name>
    <dbReference type="NCBI Taxonomy" id="101097"/>
    <lineage>
        <taxon>Eukaryota</taxon>
        <taxon>Fungi</taxon>
        <taxon>Fungi incertae sedis</taxon>
        <taxon>Mucoromycota</taxon>
        <taxon>Mortierellomycotina</taxon>
        <taxon>Mortierellomycetes</taxon>
        <taxon>Mortierellales</taxon>
        <taxon>Mortierellaceae</taxon>
        <taxon>Entomortierella</taxon>
    </lineage>
</organism>
<dbReference type="InterPro" id="IPR032429">
    <property type="entry name" value="Nibrin_BRCT2"/>
</dbReference>
<evidence type="ECO:0000256" key="4">
    <source>
        <dbReference type="ARBA" id="ARBA00022763"/>
    </source>
</evidence>
<dbReference type="Gene3D" id="3.40.50.10980">
    <property type="entry name" value="Nibrin, BRCT2 domain"/>
    <property type="match status" value="1"/>
</dbReference>